<comment type="caution">
    <text evidence="1">The sequence shown here is derived from an EMBL/GenBank/DDBJ whole genome shotgun (WGS) entry which is preliminary data.</text>
</comment>
<dbReference type="RefSeq" id="WP_339142024.1">
    <property type="nucleotide sequence ID" value="NZ_JBHULB010000013.1"/>
</dbReference>
<reference evidence="2" key="1">
    <citation type="journal article" date="2019" name="Int. J. Syst. Evol. Microbiol.">
        <title>The Global Catalogue of Microorganisms (GCM) 10K type strain sequencing project: providing services to taxonomists for standard genome sequencing and annotation.</title>
        <authorList>
            <consortium name="The Broad Institute Genomics Platform"/>
            <consortium name="The Broad Institute Genome Sequencing Center for Infectious Disease"/>
            <person name="Wu L."/>
            <person name="Ma J."/>
        </authorList>
    </citation>
    <scope>NUCLEOTIDE SEQUENCE [LARGE SCALE GENOMIC DNA]</scope>
    <source>
        <strain evidence="2">KCTC 52368</strain>
    </source>
</reference>
<evidence type="ECO:0000313" key="1">
    <source>
        <dbReference type="EMBL" id="MFD2587323.1"/>
    </source>
</evidence>
<dbReference type="EMBL" id="JBHULB010000013">
    <property type="protein sequence ID" value="MFD2587323.1"/>
    <property type="molecule type" value="Genomic_DNA"/>
</dbReference>
<proteinExistence type="predicted"/>
<name>A0ABW5MX31_9FLAO</name>
<evidence type="ECO:0000313" key="2">
    <source>
        <dbReference type="Proteomes" id="UP001597526"/>
    </source>
</evidence>
<accession>A0ABW5MX31</accession>
<protein>
    <submittedName>
        <fullName evidence="1">Uncharacterized protein</fullName>
    </submittedName>
</protein>
<keyword evidence="2" id="KW-1185">Reference proteome</keyword>
<organism evidence="1 2">
    <name type="scientific">Croceitalea marina</name>
    <dbReference type="NCBI Taxonomy" id="1775166"/>
    <lineage>
        <taxon>Bacteria</taxon>
        <taxon>Pseudomonadati</taxon>
        <taxon>Bacteroidota</taxon>
        <taxon>Flavobacteriia</taxon>
        <taxon>Flavobacteriales</taxon>
        <taxon>Flavobacteriaceae</taxon>
        <taxon>Croceitalea</taxon>
    </lineage>
</organism>
<dbReference type="Proteomes" id="UP001597526">
    <property type="component" value="Unassembled WGS sequence"/>
</dbReference>
<gene>
    <name evidence="1" type="ORF">ACFSQJ_10300</name>
</gene>
<sequence>MIKKYKIVSDKVDIILEEAASYQSIETVRKEFVENEGNTDTYVKIFEDENEKIIEFRPISELSEDYFLNFIESKEFGIIPETQGFLTSLKTQSPFERILLILAHIVKLNEPRKLYHKAHALIIEEINYRIHTKQKYYNKKFQHVNLEESINICEAFIRGYFFDINVELQSSIQLFKSMNLLNSVEYLVDSNLSVINQNDDCLMLSPILFNYEQWKKLLSRELMLIDHSKLVKGYAQKFIALIKELENRLNYNRFPLIENYFSGYSIDDGEYYKSTYNAYYGIEGYTNKISDYSDFISGLPLDNIEKLNQKNLASRIVEDEKRKEVILQKLKNSKIRILRNISHVKKGFKYLLKKSNLDLSSEIIDSSANQLIIELFHTSTEKVGQPIPDTVNLSNQTMLEFLLLLEKHEYIKYNPKVSIPKIIANNCSLKSKGMTQSNLYHILKKLSYNPDNIQSIKLSFQGLTSEIALLNEMKN</sequence>